<evidence type="ECO:0000313" key="5">
    <source>
        <dbReference type="Proteomes" id="UP000094271"/>
    </source>
</evidence>
<dbReference type="EMBL" id="MEHA01000001">
    <property type="protein sequence ID" value="ODR55799.1"/>
    <property type="molecule type" value="Genomic_DNA"/>
</dbReference>
<reference evidence="1 4" key="1">
    <citation type="submission" date="2016-07" db="EMBL/GenBank/DDBJ databases">
        <title>Characterization of isolates of Eisenbergiella tayi derived from blood cultures, using whole genome sequencing.</title>
        <authorList>
            <person name="Burdz T."/>
            <person name="Wiebe D."/>
            <person name="Huynh C."/>
            <person name="Bernard K."/>
        </authorList>
    </citation>
    <scope>NUCLEOTIDE SEQUENCE [LARGE SCALE GENOMIC DNA]</scope>
    <source>
        <strain evidence="1 4">NML 110608</strain>
    </source>
</reference>
<evidence type="ECO:0000313" key="6">
    <source>
        <dbReference type="Proteomes" id="UP000094869"/>
    </source>
</evidence>
<dbReference type="EMBL" id="MCGH01000002">
    <property type="protein sequence ID" value="ODM06684.1"/>
    <property type="molecule type" value="Genomic_DNA"/>
</dbReference>
<dbReference type="PATRIC" id="fig|1432052.4.peg.2873"/>
<dbReference type="AlphaFoldDB" id="A0A1E3AD64"/>
<dbReference type="Proteomes" id="UP000094271">
    <property type="component" value="Unassembled WGS sequence"/>
</dbReference>
<evidence type="ECO:0000313" key="2">
    <source>
        <dbReference type="EMBL" id="ODR44084.1"/>
    </source>
</evidence>
<name>A0A1E3AD64_9FIRM</name>
<comment type="caution">
    <text evidence="1">The sequence shown here is derived from an EMBL/GenBank/DDBJ whole genome shotgun (WGS) entry which is preliminary data.</text>
</comment>
<sequence length="140" mass="16587">MYEKMLNKQEVPSMEDLIAYCGANGTLFQELNSYLTEEWNTQTLIRFPYGNSYGWGVKHSIKSKHICDIFAEDQAFELMLRMDNRQYEAVYDDLLPYTKEVIDGKYPCGDGGWIHYRILCREHLEDAKKLLDQKCKKRER</sequence>
<evidence type="ECO:0008006" key="7">
    <source>
        <dbReference type="Google" id="ProtNLM"/>
    </source>
</evidence>
<dbReference type="RefSeq" id="WP_069152527.1">
    <property type="nucleotide sequence ID" value="NZ_DBFYTW010000010.1"/>
</dbReference>
<evidence type="ECO:0000313" key="1">
    <source>
        <dbReference type="EMBL" id="ODM06684.1"/>
    </source>
</evidence>
<dbReference type="Proteomes" id="UP000094869">
    <property type="component" value="Unassembled WGS sequence"/>
</dbReference>
<dbReference type="Pfam" id="PF12663">
    <property type="entry name" value="DUF3788"/>
    <property type="match status" value="1"/>
</dbReference>
<reference evidence="2 6" key="2">
    <citation type="submission" date="2016-08" db="EMBL/GenBank/DDBJ databases">
        <title>Characterization of Isolates of Eisenbergiella tayi Derived from Blood Cultures, Using Whole Genome Sequencing.</title>
        <authorList>
            <person name="Bernier A.-M."/>
            <person name="Burdz T."/>
            <person name="Wiebe D."/>
            <person name="Bernard K."/>
        </authorList>
    </citation>
    <scope>NUCLEOTIDE SEQUENCE [LARGE SCALE GENOMIC DNA]</scope>
    <source>
        <strain evidence="2 6">NML120146</strain>
    </source>
</reference>
<gene>
    <name evidence="3" type="ORF">BEI59_01150</name>
    <name evidence="1" type="ORF">BEI61_02574</name>
    <name evidence="2" type="ORF">BEI63_31135</name>
</gene>
<protein>
    <recommendedName>
        <fullName evidence="7">DUF3788 domain-containing protein</fullName>
    </recommendedName>
</protein>
<organism evidence="1 4">
    <name type="scientific">Eisenbergiella tayi</name>
    <dbReference type="NCBI Taxonomy" id="1432052"/>
    <lineage>
        <taxon>Bacteria</taxon>
        <taxon>Bacillati</taxon>
        <taxon>Bacillota</taxon>
        <taxon>Clostridia</taxon>
        <taxon>Lachnospirales</taxon>
        <taxon>Lachnospiraceae</taxon>
        <taxon>Eisenbergiella</taxon>
    </lineage>
</organism>
<evidence type="ECO:0000313" key="3">
    <source>
        <dbReference type="EMBL" id="ODR55799.1"/>
    </source>
</evidence>
<dbReference type="OrthoDB" id="9090890at2"/>
<accession>A0A1E3AD64</accession>
<reference evidence="3 5" key="3">
    <citation type="submission" date="2016-08" db="EMBL/GenBank/DDBJ databases">
        <authorList>
            <person name="Seilhamer J.J."/>
        </authorList>
    </citation>
    <scope>NUCLEOTIDE SEQUENCE [LARGE SCALE GENOMIC DNA]</scope>
    <source>
        <strain evidence="3 5">NML150140-1</strain>
    </source>
</reference>
<proteinExistence type="predicted"/>
<keyword evidence="6" id="KW-1185">Reference proteome</keyword>
<dbReference type="InterPro" id="IPR024265">
    <property type="entry name" value="DUF3788"/>
</dbReference>
<dbReference type="EMBL" id="MEHD01000056">
    <property type="protein sequence ID" value="ODR44084.1"/>
    <property type="molecule type" value="Genomic_DNA"/>
</dbReference>
<dbReference type="Proteomes" id="UP000094067">
    <property type="component" value="Unassembled WGS sequence"/>
</dbReference>
<evidence type="ECO:0000313" key="4">
    <source>
        <dbReference type="Proteomes" id="UP000094067"/>
    </source>
</evidence>